<dbReference type="KEGG" id="bct:GEM_4020"/>
<sequence>MRRCALRPKCRARWVMILEVMSRPSGHLAKIIDFALARKPFTQTHVDSQVSSREEIKTCCRCQTKLKNRSEQRVRAHIF</sequence>
<evidence type="ECO:0000313" key="2">
    <source>
        <dbReference type="Proteomes" id="UP000032866"/>
    </source>
</evidence>
<protein>
    <submittedName>
        <fullName evidence="1">Uncharacterized protein</fullName>
    </submittedName>
</protein>
<evidence type="ECO:0000313" key="1">
    <source>
        <dbReference type="EMBL" id="AFQ50410.1"/>
    </source>
</evidence>
<name>A0A9W3PBC6_BURCE</name>
<proteinExistence type="predicted"/>
<dbReference type="AlphaFoldDB" id="A0A9W3PBC6"/>
<reference evidence="1 2" key="1">
    <citation type="journal article" date="2012" name="J. Bacteriol.">
        <title>Complete Genome Sequence of Burkholderia sp. Strain GG4, a Betaproteobacterium That Reduces 3-Oxo-N-Acylhomoserine Lactones and Produces Different N-Acylhomoserine Lactones.</title>
        <authorList>
            <person name="Hong K.W."/>
            <person name="Koh C.L."/>
            <person name="Sam C.K."/>
            <person name="Yin W.F."/>
            <person name="Chan K.G."/>
        </authorList>
    </citation>
    <scope>NUCLEOTIDE SEQUENCE [LARGE SCALE GENOMIC DNA]</scope>
    <source>
        <strain evidence="1 2">GG4</strain>
    </source>
</reference>
<dbReference type="EMBL" id="CP003775">
    <property type="protein sequence ID" value="AFQ50410.1"/>
    <property type="molecule type" value="Genomic_DNA"/>
</dbReference>
<organism evidence="1 2">
    <name type="scientific">Burkholderia cepacia GG4</name>
    <dbReference type="NCBI Taxonomy" id="1009846"/>
    <lineage>
        <taxon>Bacteria</taxon>
        <taxon>Pseudomonadati</taxon>
        <taxon>Pseudomonadota</taxon>
        <taxon>Betaproteobacteria</taxon>
        <taxon>Burkholderiales</taxon>
        <taxon>Burkholderiaceae</taxon>
        <taxon>Burkholderia</taxon>
        <taxon>Burkholderia cepacia complex</taxon>
    </lineage>
</organism>
<accession>A0A9W3PBC6</accession>
<dbReference type="Proteomes" id="UP000032866">
    <property type="component" value="Chromosome 2"/>
</dbReference>
<gene>
    <name evidence="1" type="ORF">GEM_4020</name>
</gene>